<dbReference type="AlphaFoldDB" id="A0A821AKM0"/>
<dbReference type="Proteomes" id="UP000663872">
    <property type="component" value="Unassembled WGS sequence"/>
</dbReference>
<feature type="active site" description="Proton donor/acceptor" evidence="11">
    <location>
        <position position="206"/>
    </location>
</feature>
<dbReference type="Proteomes" id="UP000663848">
    <property type="component" value="Unassembled WGS sequence"/>
</dbReference>
<evidence type="ECO:0000256" key="7">
    <source>
        <dbReference type="ARBA" id="ARBA00022833"/>
    </source>
</evidence>
<comment type="subcellular location">
    <subcellularLocation>
        <location evidence="1 12">Nucleus</location>
    </subcellularLocation>
</comment>
<dbReference type="Gene3D" id="1.10.10.10">
    <property type="entry name" value="Winged helix-like DNA-binding domain superfamily/Winged helix DNA-binding domain"/>
    <property type="match status" value="1"/>
</dbReference>
<dbReference type="PROSITE" id="PS51726">
    <property type="entry name" value="MYST_HAT"/>
    <property type="match status" value="1"/>
</dbReference>
<feature type="domain" description="MYST-type HAT" evidence="14">
    <location>
        <begin position="19"/>
        <end position="281"/>
    </location>
</feature>
<keyword evidence="10 12" id="KW-0539">Nucleus</keyword>
<dbReference type="GO" id="GO:0003682">
    <property type="term" value="F:chromatin binding"/>
    <property type="evidence" value="ECO:0007669"/>
    <property type="project" value="TreeGrafter"/>
</dbReference>
<dbReference type="EC" id="2.3.1.48" evidence="3 12"/>
<dbReference type="SUPFAM" id="SSF55729">
    <property type="entry name" value="Acyl-CoA N-acyltransferases (Nat)"/>
    <property type="match status" value="1"/>
</dbReference>
<feature type="compositionally biased region" description="Basic residues" evidence="13">
    <location>
        <begin position="284"/>
        <end position="294"/>
    </location>
</feature>
<dbReference type="Pfam" id="PF17772">
    <property type="entry name" value="zf-MYST"/>
    <property type="match status" value="1"/>
</dbReference>
<dbReference type="InterPro" id="IPR036388">
    <property type="entry name" value="WH-like_DNA-bd_sf"/>
</dbReference>
<dbReference type="EMBL" id="CAJNYT010003708">
    <property type="protein sequence ID" value="CAF3595061.1"/>
    <property type="molecule type" value="Genomic_DNA"/>
</dbReference>
<dbReference type="CDD" id="cd04301">
    <property type="entry name" value="NAT_SF"/>
    <property type="match status" value="1"/>
</dbReference>
<dbReference type="Gene3D" id="3.30.60.60">
    <property type="entry name" value="N-acetyl transferase-like"/>
    <property type="match status" value="1"/>
</dbReference>
<comment type="similarity">
    <text evidence="2 12">Belongs to the MYST (SAS/MOZ) family.</text>
</comment>
<feature type="region of interest" description="Disordered" evidence="13">
    <location>
        <begin position="271"/>
        <end position="305"/>
    </location>
</feature>
<dbReference type="GO" id="GO:0008270">
    <property type="term" value="F:zinc ion binding"/>
    <property type="evidence" value="ECO:0007669"/>
    <property type="project" value="UniProtKB-KW"/>
</dbReference>
<accession>A0A821AKM0</accession>
<comment type="caution">
    <text evidence="16">The sequence shown here is derived from an EMBL/GenBank/DDBJ whole genome shotgun (WGS) entry which is preliminary data.</text>
</comment>
<dbReference type="InterPro" id="IPR040706">
    <property type="entry name" value="Zf-MYST"/>
</dbReference>
<keyword evidence="8" id="KW-0156">Chromatin regulator</keyword>
<dbReference type="InterPro" id="IPR016181">
    <property type="entry name" value="Acyl_CoA_acyltransferase"/>
</dbReference>
<organism evidence="16 17">
    <name type="scientific">Rotaria socialis</name>
    <dbReference type="NCBI Taxonomy" id="392032"/>
    <lineage>
        <taxon>Eukaryota</taxon>
        <taxon>Metazoa</taxon>
        <taxon>Spiralia</taxon>
        <taxon>Gnathifera</taxon>
        <taxon>Rotifera</taxon>
        <taxon>Eurotatoria</taxon>
        <taxon>Bdelloidea</taxon>
        <taxon>Philodinida</taxon>
        <taxon>Philodinidae</taxon>
        <taxon>Rotaria</taxon>
    </lineage>
</organism>
<evidence type="ECO:0000256" key="5">
    <source>
        <dbReference type="ARBA" id="ARBA00022723"/>
    </source>
</evidence>
<dbReference type="EMBL" id="CAJOBR010001061">
    <property type="protein sequence ID" value="CAF4573874.1"/>
    <property type="molecule type" value="Genomic_DNA"/>
</dbReference>
<dbReference type="Pfam" id="PF01853">
    <property type="entry name" value="MOZ_SAS"/>
    <property type="match status" value="1"/>
</dbReference>
<evidence type="ECO:0000313" key="17">
    <source>
        <dbReference type="Proteomes" id="UP000663848"/>
    </source>
</evidence>
<comment type="catalytic activity">
    <reaction evidence="12">
        <text>L-lysyl-[protein] + acetyl-CoA = N(6)-acetyl-L-lysyl-[protein] + CoA + H(+)</text>
        <dbReference type="Rhea" id="RHEA:45948"/>
        <dbReference type="Rhea" id="RHEA-COMP:9752"/>
        <dbReference type="Rhea" id="RHEA-COMP:10731"/>
        <dbReference type="ChEBI" id="CHEBI:15378"/>
        <dbReference type="ChEBI" id="CHEBI:29969"/>
        <dbReference type="ChEBI" id="CHEBI:57287"/>
        <dbReference type="ChEBI" id="CHEBI:57288"/>
        <dbReference type="ChEBI" id="CHEBI:61930"/>
        <dbReference type="EC" id="2.3.1.48"/>
    </reaction>
</comment>
<dbReference type="GO" id="GO:0000785">
    <property type="term" value="C:chromatin"/>
    <property type="evidence" value="ECO:0007669"/>
    <property type="project" value="TreeGrafter"/>
</dbReference>
<evidence type="ECO:0000256" key="13">
    <source>
        <dbReference type="SAM" id="MobiDB-lite"/>
    </source>
</evidence>
<evidence type="ECO:0000256" key="11">
    <source>
        <dbReference type="PIRSR" id="PIRSR602717-51"/>
    </source>
</evidence>
<evidence type="ECO:0000256" key="9">
    <source>
        <dbReference type="ARBA" id="ARBA00022990"/>
    </source>
</evidence>
<name>A0A821AKM0_9BILA</name>
<keyword evidence="7" id="KW-0862">Zinc</keyword>
<keyword evidence="6" id="KW-0863">Zinc-finger</keyword>
<proteinExistence type="inferred from homology"/>
<dbReference type="GO" id="GO:0004402">
    <property type="term" value="F:histone acetyltransferase activity"/>
    <property type="evidence" value="ECO:0007669"/>
    <property type="project" value="InterPro"/>
</dbReference>
<evidence type="ECO:0000256" key="6">
    <source>
        <dbReference type="ARBA" id="ARBA00022771"/>
    </source>
</evidence>
<protein>
    <recommendedName>
        <fullName evidence="3 12">Histone acetyltransferase</fullName>
        <ecNumber evidence="3 12">2.3.1.48</ecNumber>
    </recommendedName>
</protein>
<evidence type="ECO:0000256" key="4">
    <source>
        <dbReference type="ARBA" id="ARBA00022679"/>
    </source>
</evidence>
<evidence type="ECO:0000256" key="2">
    <source>
        <dbReference type="ARBA" id="ARBA00010107"/>
    </source>
</evidence>
<keyword evidence="4" id="KW-0808">Transferase</keyword>
<evidence type="ECO:0000313" key="15">
    <source>
        <dbReference type="EMBL" id="CAF3595061.1"/>
    </source>
</evidence>
<dbReference type="InterPro" id="IPR002717">
    <property type="entry name" value="HAT_MYST-type"/>
</dbReference>
<dbReference type="PANTHER" id="PTHR10615:SF161">
    <property type="entry name" value="HISTONE ACETYLTRANSFERASE KAT7"/>
    <property type="match status" value="1"/>
</dbReference>
<evidence type="ECO:0000256" key="12">
    <source>
        <dbReference type="RuleBase" id="RU361211"/>
    </source>
</evidence>
<dbReference type="PANTHER" id="PTHR10615">
    <property type="entry name" value="HISTONE ACETYLTRANSFERASE"/>
    <property type="match status" value="1"/>
</dbReference>
<evidence type="ECO:0000256" key="3">
    <source>
        <dbReference type="ARBA" id="ARBA00013184"/>
    </source>
</evidence>
<gene>
    <name evidence="15" type="ORF">GRG538_LOCUS22396</name>
    <name evidence="16" type="ORF">QYT958_LOCUS9814</name>
</gene>
<dbReference type="GO" id="GO:0003712">
    <property type="term" value="F:transcription coregulator activity"/>
    <property type="evidence" value="ECO:0007669"/>
    <property type="project" value="TreeGrafter"/>
</dbReference>
<keyword evidence="5" id="KW-0479">Metal-binding</keyword>
<evidence type="ECO:0000256" key="10">
    <source>
        <dbReference type="ARBA" id="ARBA00023242"/>
    </source>
</evidence>
<evidence type="ECO:0000313" key="16">
    <source>
        <dbReference type="EMBL" id="CAF4573874.1"/>
    </source>
</evidence>
<feature type="compositionally biased region" description="Low complexity" evidence="13">
    <location>
        <begin position="296"/>
        <end position="305"/>
    </location>
</feature>
<evidence type="ECO:0000259" key="14">
    <source>
        <dbReference type="PROSITE" id="PS51726"/>
    </source>
</evidence>
<sequence>MVDNDAMIDEDDEQLDIPDNTKNIQSIQLGQIDINCWYYSPYIDNQEGSNEKYRTIEKLYICEFCLRYFLHSKNYRQHTNECNRHQPPGRKVYEDLNGLSVYEVDGNTSELYCQCLCLLAKLFLERKTIYFDVNPFLFYVLVESDKRMKNVQHVIGYFSKEKLSDEFYNLACLMVLPHRQRQGFGRFLIALSYELTKLEKKTGSPEKPLSALGQMTYKSYWYSTILTKLDEYRHSQIHATVAQLSMDTGICIEDVIQTLIELRLAYTGTSTGETNCKQQEPRDHRCRRRRRRQKSNSDSDQCDDNNNTLNSTSVLIIDEDLLHTAIIRLSNENVSSNNDQHVFDRNYLRFINRS</sequence>
<evidence type="ECO:0000256" key="8">
    <source>
        <dbReference type="ARBA" id="ARBA00022853"/>
    </source>
</evidence>
<dbReference type="GO" id="GO:0006357">
    <property type="term" value="P:regulation of transcription by RNA polymerase II"/>
    <property type="evidence" value="ECO:0007669"/>
    <property type="project" value="TreeGrafter"/>
</dbReference>
<dbReference type="Gene3D" id="3.40.630.30">
    <property type="match status" value="1"/>
</dbReference>
<dbReference type="GO" id="GO:0005634">
    <property type="term" value="C:nucleus"/>
    <property type="evidence" value="ECO:0007669"/>
    <property type="project" value="UniProtKB-SubCell"/>
</dbReference>
<dbReference type="InterPro" id="IPR050603">
    <property type="entry name" value="MYST_HAT"/>
</dbReference>
<reference evidence="16" key="1">
    <citation type="submission" date="2021-02" db="EMBL/GenBank/DDBJ databases">
        <authorList>
            <person name="Nowell W R."/>
        </authorList>
    </citation>
    <scope>NUCLEOTIDE SEQUENCE</scope>
</reference>
<evidence type="ECO:0000256" key="1">
    <source>
        <dbReference type="ARBA" id="ARBA00004123"/>
    </source>
</evidence>
<keyword evidence="9" id="KW-0007">Acetylation</keyword>